<dbReference type="SUPFAM" id="SSF53223">
    <property type="entry name" value="Aminoacid dehydrogenase-like, N-terminal domain"/>
    <property type="match status" value="1"/>
</dbReference>
<dbReference type="InterPro" id="IPR013708">
    <property type="entry name" value="Shikimate_DH-bd_N"/>
</dbReference>
<reference evidence="2" key="1">
    <citation type="submission" date="2018-03" db="EMBL/GenBank/DDBJ databases">
        <authorList>
            <person name="Guldener U."/>
        </authorList>
    </citation>
    <scope>NUCLEOTIDE SEQUENCE</scope>
</reference>
<dbReference type="GO" id="GO:0019632">
    <property type="term" value="P:shikimate metabolic process"/>
    <property type="evidence" value="ECO:0007669"/>
    <property type="project" value="TreeGrafter"/>
</dbReference>
<dbReference type="PANTHER" id="PTHR21089">
    <property type="entry name" value="SHIKIMATE DEHYDROGENASE"/>
    <property type="match status" value="1"/>
</dbReference>
<dbReference type="GO" id="GO:0004764">
    <property type="term" value="F:shikimate 3-dehydrogenase (NADP+) activity"/>
    <property type="evidence" value="ECO:0007669"/>
    <property type="project" value="InterPro"/>
</dbReference>
<dbReference type="Gene3D" id="3.40.50.10860">
    <property type="entry name" value="Leucine Dehydrogenase, chain A, domain 1"/>
    <property type="match status" value="1"/>
</dbReference>
<dbReference type="AlphaFoldDB" id="A0AAE8SX51"/>
<dbReference type="EMBL" id="ONZQ02000010">
    <property type="protein sequence ID" value="SPO04408.1"/>
    <property type="molecule type" value="Genomic_DNA"/>
</dbReference>
<evidence type="ECO:0000259" key="1">
    <source>
        <dbReference type="Pfam" id="PF08501"/>
    </source>
</evidence>
<feature type="domain" description="Shikimate dehydrogenase substrate binding N-terminal" evidence="1">
    <location>
        <begin position="11"/>
        <end position="91"/>
    </location>
</feature>
<evidence type="ECO:0000313" key="3">
    <source>
        <dbReference type="Proteomes" id="UP001187682"/>
    </source>
</evidence>
<dbReference type="InterPro" id="IPR036291">
    <property type="entry name" value="NAD(P)-bd_dom_sf"/>
</dbReference>
<dbReference type="PANTHER" id="PTHR21089:SF26">
    <property type="entry name" value="AROM POLYPEPTIDE, PUTATIVE-RELATED"/>
    <property type="match status" value="1"/>
</dbReference>
<keyword evidence="3" id="KW-1185">Reference proteome</keyword>
<dbReference type="Proteomes" id="UP001187682">
    <property type="component" value="Unassembled WGS sequence"/>
</dbReference>
<accession>A0AAE8SX51</accession>
<organism evidence="2 3">
    <name type="scientific">Cephalotrichum gorgonifer</name>
    <dbReference type="NCBI Taxonomy" id="2041049"/>
    <lineage>
        <taxon>Eukaryota</taxon>
        <taxon>Fungi</taxon>
        <taxon>Dikarya</taxon>
        <taxon>Ascomycota</taxon>
        <taxon>Pezizomycotina</taxon>
        <taxon>Sordariomycetes</taxon>
        <taxon>Hypocreomycetidae</taxon>
        <taxon>Microascales</taxon>
        <taxon>Microascaceae</taxon>
        <taxon>Cephalotrichum</taxon>
    </lineage>
</organism>
<gene>
    <name evidence="2" type="ORF">DNG_07093</name>
</gene>
<dbReference type="SUPFAM" id="SSF51735">
    <property type="entry name" value="NAD(P)-binding Rossmann-fold domains"/>
    <property type="match status" value="1"/>
</dbReference>
<dbReference type="InterPro" id="IPR022893">
    <property type="entry name" value="Shikimate_DH_fam"/>
</dbReference>
<protein>
    <submittedName>
        <fullName evidence="2">Probable shikimate 5-dehydrogenase</fullName>
    </submittedName>
</protein>
<dbReference type="Pfam" id="PF08501">
    <property type="entry name" value="Shikimate_dh_N"/>
    <property type="match status" value="1"/>
</dbReference>
<comment type="caution">
    <text evidence="2">The sequence shown here is derived from an EMBL/GenBank/DDBJ whole genome shotgun (WGS) entry which is preliminary data.</text>
</comment>
<name>A0AAE8SX51_9PEZI</name>
<dbReference type="GO" id="GO:0009423">
    <property type="term" value="P:chorismate biosynthetic process"/>
    <property type="evidence" value="ECO:0007669"/>
    <property type="project" value="TreeGrafter"/>
</dbReference>
<dbReference type="Gene3D" id="3.40.50.720">
    <property type="entry name" value="NAD(P)-binding Rossmann-like Domain"/>
    <property type="match status" value="1"/>
</dbReference>
<sequence length="307" mass="33357">MAQEERKTLHLVGTHVTHSIAKSMHNYIAQSLSLPWTFYSTTCPAFSDVLDLLGSPSTAGLVVTMPYKNAVMKHVDELDDLATIIGACNCIYYKEGPTKRLSIGSNTDWNGIIGSLLEGDASRPRPSAASPGSALVIGAGGASRAAVYTLATHLHCPTIYILNRDDQEVVDLIADSEKVSGGPRLIHVKSVEEAQRAGSPYYVLGTVPDMEPVSQVEKDVVAMLDVFLSKPEKGILLDLCFKPRITRMMKAGARSGWKCVEGIHVIGHQVVEQWRLWVGSERLASLDQKAAWAVLLKAADDSDEINF</sequence>
<proteinExistence type="predicted"/>
<evidence type="ECO:0000313" key="2">
    <source>
        <dbReference type="EMBL" id="SPO04408.1"/>
    </source>
</evidence>
<dbReference type="InterPro" id="IPR046346">
    <property type="entry name" value="Aminoacid_DH-like_N_sf"/>
</dbReference>